<dbReference type="EMBL" id="JABKAU010000001">
    <property type="protein sequence ID" value="NVO29669.1"/>
    <property type="molecule type" value="Genomic_DNA"/>
</dbReference>
<dbReference type="PANTHER" id="PTHR31377:SF0">
    <property type="entry name" value="AGMATINE DEIMINASE-RELATED"/>
    <property type="match status" value="1"/>
</dbReference>
<dbReference type="GO" id="GO:0009446">
    <property type="term" value="P:putrescine biosynthetic process"/>
    <property type="evidence" value="ECO:0007669"/>
    <property type="project" value="InterPro"/>
</dbReference>
<gene>
    <name evidence="2" type="ORF">HW554_00505</name>
</gene>
<evidence type="ECO:0000313" key="3">
    <source>
        <dbReference type="Proteomes" id="UP000565521"/>
    </source>
</evidence>
<protein>
    <submittedName>
        <fullName evidence="2">Agmatine deiminase family protein</fullName>
    </submittedName>
</protein>
<keyword evidence="3" id="KW-1185">Reference proteome</keyword>
<dbReference type="Proteomes" id="UP000565521">
    <property type="component" value="Unassembled WGS sequence"/>
</dbReference>
<dbReference type="InterPro" id="IPR007466">
    <property type="entry name" value="Peptidyl-Arg-deiminase_porph"/>
</dbReference>
<evidence type="ECO:0000313" key="2">
    <source>
        <dbReference type="EMBL" id="NVO29669.1"/>
    </source>
</evidence>
<organism evidence="2 3">
    <name type="scientific">Hymenobacter lapidiphilus</name>
    <dbReference type="NCBI Taxonomy" id="2608003"/>
    <lineage>
        <taxon>Bacteria</taxon>
        <taxon>Pseudomonadati</taxon>
        <taxon>Bacteroidota</taxon>
        <taxon>Cytophagia</taxon>
        <taxon>Cytophagales</taxon>
        <taxon>Hymenobacteraceae</taxon>
        <taxon>Hymenobacter</taxon>
    </lineage>
</organism>
<evidence type="ECO:0000256" key="1">
    <source>
        <dbReference type="ARBA" id="ARBA00022801"/>
    </source>
</evidence>
<reference evidence="2 3" key="1">
    <citation type="submission" date="2020-05" db="EMBL/GenBank/DDBJ databases">
        <title>Hymenobacter terrestris sp. nov. and Hymenobacter lapidiphilus sp. nov., isolated from regoliths in Antarctica.</title>
        <authorList>
            <person name="Sedlacek I."/>
            <person name="Pantucek R."/>
            <person name="Zeman M."/>
            <person name="Holochova P."/>
            <person name="Kralova S."/>
            <person name="Stankova E."/>
            <person name="Sedo O."/>
            <person name="Micenkova L."/>
            <person name="Svec P."/>
            <person name="Gupta V."/>
            <person name="Sood U."/>
            <person name="Korpole U.S."/>
            <person name="Lal R."/>
        </authorList>
    </citation>
    <scope>NUCLEOTIDE SEQUENCE [LARGE SCALE GENOMIC DNA]</scope>
    <source>
        <strain evidence="2 3">P5342</strain>
    </source>
</reference>
<comment type="caution">
    <text evidence="2">The sequence shown here is derived from an EMBL/GenBank/DDBJ whole genome shotgun (WGS) entry which is preliminary data.</text>
</comment>
<name>A0A7Y7U4G7_9BACT</name>
<dbReference type="AlphaFoldDB" id="A0A7Y7U4G7"/>
<proteinExistence type="predicted"/>
<dbReference type="Gene3D" id="3.75.10.10">
    <property type="entry name" value="L-arginine/glycine Amidinotransferase, Chain A"/>
    <property type="match status" value="1"/>
</dbReference>
<dbReference type="RefSeq" id="WP_176906389.1">
    <property type="nucleotide sequence ID" value="NZ_JABKAU010000001.1"/>
</dbReference>
<dbReference type="SUPFAM" id="SSF55909">
    <property type="entry name" value="Pentein"/>
    <property type="match status" value="1"/>
</dbReference>
<dbReference type="PANTHER" id="PTHR31377">
    <property type="entry name" value="AGMATINE DEIMINASE-RELATED"/>
    <property type="match status" value="1"/>
</dbReference>
<sequence>MLPGTRDIWVRDFMPVVRPGGSHVLFRYAPSYLRTRRERRTITDAAPICAELGIAAYQSELVVDGGNVVFVGKTAVVTDRVYRDNPTVEAANLRRRLTEELQAEKLVVVPAHPDDFTGHADGMLLPADERTVLVSAYRKEKTEFIALFRTTLVKAGLSLIELPYNPYGNRTYTDAAGDYVNALRLPGLVLVPTFGMREDCMALRAYEGAFATERVVGVRAVDVARQGGALHCISWTSY</sequence>
<dbReference type="GO" id="GO:0047632">
    <property type="term" value="F:agmatine deiminase activity"/>
    <property type="evidence" value="ECO:0007669"/>
    <property type="project" value="TreeGrafter"/>
</dbReference>
<accession>A0A7Y7U4G7</accession>
<dbReference type="GO" id="GO:0004668">
    <property type="term" value="F:protein-arginine deiminase activity"/>
    <property type="evidence" value="ECO:0007669"/>
    <property type="project" value="InterPro"/>
</dbReference>
<dbReference type="Pfam" id="PF04371">
    <property type="entry name" value="PAD_porph"/>
    <property type="match status" value="1"/>
</dbReference>
<keyword evidence="1" id="KW-0378">Hydrolase</keyword>